<dbReference type="Proteomes" id="UP000005546">
    <property type="component" value="Unassembled WGS sequence"/>
</dbReference>
<dbReference type="PROSITE" id="PS51257">
    <property type="entry name" value="PROKAR_LIPOPROTEIN"/>
    <property type="match status" value="1"/>
</dbReference>
<dbReference type="SUPFAM" id="SSF52058">
    <property type="entry name" value="L domain-like"/>
    <property type="match status" value="1"/>
</dbReference>
<evidence type="ECO:0000313" key="2">
    <source>
        <dbReference type="EMBL" id="EGG54876.1"/>
    </source>
</evidence>
<dbReference type="InterPro" id="IPR032675">
    <property type="entry name" value="LRR_dom_sf"/>
</dbReference>
<dbReference type="HOGENOM" id="CLU_350495_0_0_10"/>
<dbReference type="Pfam" id="PF13306">
    <property type="entry name" value="LRR_5"/>
    <property type="match status" value="3"/>
</dbReference>
<evidence type="ECO:0000313" key="3">
    <source>
        <dbReference type="Proteomes" id="UP000005546"/>
    </source>
</evidence>
<proteinExistence type="predicted"/>
<dbReference type="RefSeq" id="WP_008626421.1">
    <property type="nucleotide sequence ID" value="NZ_GL883837.1"/>
</dbReference>
<comment type="caution">
    <text evidence="2">The sequence shown here is derived from an EMBL/GenBank/DDBJ whole genome shotgun (WGS) entry which is preliminary data.</text>
</comment>
<dbReference type="OrthoDB" id="1081070at2"/>
<keyword evidence="3" id="KW-1185">Reference proteome</keyword>
<dbReference type="InterPro" id="IPR026906">
    <property type="entry name" value="LRR_5"/>
</dbReference>
<dbReference type="PANTHER" id="PTHR45661">
    <property type="entry name" value="SURFACE ANTIGEN"/>
    <property type="match status" value="1"/>
</dbReference>
<keyword evidence="1" id="KW-0732">Signal</keyword>
<accession>F3QT55</accession>
<dbReference type="Gene3D" id="3.80.10.10">
    <property type="entry name" value="Ribonuclease Inhibitor"/>
    <property type="match status" value="3"/>
</dbReference>
<reference evidence="2 3" key="1">
    <citation type="submission" date="2011-02" db="EMBL/GenBank/DDBJ databases">
        <authorList>
            <person name="Weinstock G."/>
            <person name="Sodergren E."/>
            <person name="Clifton S."/>
            <person name="Fulton L."/>
            <person name="Fulton B."/>
            <person name="Courtney L."/>
            <person name="Fronick C."/>
            <person name="Harrison M."/>
            <person name="Strong C."/>
            <person name="Farmer C."/>
            <person name="Delahaunty K."/>
            <person name="Markovic C."/>
            <person name="Hall O."/>
            <person name="Minx P."/>
            <person name="Tomlinson C."/>
            <person name="Mitreva M."/>
            <person name="Hou S."/>
            <person name="Chen J."/>
            <person name="Wollam A."/>
            <person name="Pepin K.H."/>
            <person name="Johnson M."/>
            <person name="Bhonagiri V."/>
            <person name="Zhang X."/>
            <person name="Suruliraj S."/>
            <person name="Warren W."/>
            <person name="Chinwalla A."/>
            <person name="Mardis E.R."/>
            <person name="Wilson R.K."/>
        </authorList>
    </citation>
    <scope>NUCLEOTIDE SEQUENCE [LARGE SCALE GENOMIC DNA]</scope>
    <source>
        <strain evidence="2 3">YIT 11841</strain>
    </source>
</reference>
<feature type="signal peptide" evidence="1">
    <location>
        <begin position="1"/>
        <end position="23"/>
    </location>
</feature>
<evidence type="ECO:0000256" key="1">
    <source>
        <dbReference type="SAM" id="SignalP"/>
    </source>
</evidence>
<dbReference type="STRING" id="762982.HMPREF9442_01372"/>
<dbReference type="Gene3D" id="3.40.50.12480">
    <property type="match status" value="1"/>
</dbReference>
<dbReference type="eggNOG" id="COG5492">
    <property type="taxonomic scope" value="Bacteria"/>
</dbReference>
<sequence length="804" mass="86906">MKRLYRGIFSFMLMVSCALQLGAQDTRIVPADEIPSSLRDAEAVKLTGTWETSNFSELKMALGTNGIGASNTVLAKVDLSEAFIADWTSLYVSAGFTSNGVFSGCKALKEVVMPVAEEAAHFTSFEKAFANCGALEKVDLTGCVNVETFNNAFYGCEHLATVDFGTNTAAVESSAWSSAFENCTALTHVTLPAVFVPASKVFSGCTALQEIDWTACQAVEVPVFYADMWDGVELSGVTLKLDHPQYVLFKADASWSQLNLEDLNPEPSTEFTVDASDIPSSLKKATVITLTGTWDSSAFNLLCMALMDNPAFGTSENTVLQKIDMSAVKVVEGTSLCWQGLSRYGIFRNFKVLAEVVMPAAEEAAHFTDFTMAFQNCTALKTIDLGGCSGLTSLEMAFQGCTSLEEADLSSSSALVSVDNAFESCEALASVVLPVQFPMGKNTFAYCNALKAIDWTAFEGTEVPEMSKTFFMGIDDLKAVTLSLKYESYKLFSADEDWSELNLYNTEPEKVTDFVVDASDIPSSLKKAVTVTLTGEWDSDAFNLLSMALGNNGGLFVTTNATLVTLDMSRIKVAENTPLWRQGLKEYGIFNNCTALEKVIMPTAEEAGHFTKLNKAFEGCTALRDIDLSLLTGATDVEAAFKGTAIEKADLSGCTSLGSTVGAFEGCAALQEVILPACFVADNYTFADCTGLKLIDYTAYTDTQDAPAVKNNTFSGIDDLKAVTLKVSGLNHELFEAHKIWSDFDIEYDASGISGMKSDGKGKPITVYTMDGRYVGTYAPGTDWRSYLPQRGVYIVDGKKMIRK</sequence>
<gene>
    <name evidence="2" type="ORF">HMPREF9442_01372</name>
</gene>
<dbReference type="EMBL" id="AFBR01000035">
    <property type="protein sequence ID" value="EGG54876.1"/>
    <property type="molecule type" value="Genomic_DNA"/>
</dbReference>
<dbReference type="AlphaFoldDB" id="F3QT55"/>
<feature type="chain" id="PRO_5003300598" evidence="1">
    <location>
        <begin position="24"/>
        <end position="804"/>
    </location>
</feature>
<organism evidence="2 3">
    <name type="scientific">Paraprevotella xylaniphila YIT 11841</name>
    <dbReference type="NCBI Taxonomy" id="762982"/>
    <lineage>
        <taxon>Bacteria</taxon>
        <taxon>Pseudomonadati</taxon>
        <taxon>Bacteroidota</taxon>
        <taxon>Bacteroidia</taxon>
        <taxon>Bacteroidales</taxon>
        <taxon>Prevotellaceae</taxon>
        <taxon>Paraprevotella</taxon>
    </lineage>
</organism>
<dbReference type="PANTHER" id="PTHR45661:SF3">
    <property type="entry name" value="IG-LIKE DOMAIN-CONTAINING PROTEIN"/>
    <property type="match status" value="1"/>
</dbReference>
<protein>
    <submittedName>
        <fullName evidence="2">Conserved domain protein</fullName>
    </submittedName>
</protein>
<dbReference type="InterPro" id="IPR053139">
    <property type="entry name" value="Surface_bspA-like"/>
</dbReference>
<name>F3QT55_9BACT</name>